<organism evidence="5">
    <name type="scientific">Laccaria bicolor (strain S238N-H82 / ATCC MYA-4686)</name>
    <name type="common">Bicoloured deceiver</name>
    <name type="synonym">Laccaria laccata var. bicolor</name>
    <dbReference type="NCBI Taxonomy" id="486041"/>
    <lineage>
        <taxon>Eukaryota</taxon>
        <taxon>Fungi</taxon>
        <taxon>Dikarya</taxon>
        <taxon>Basidiomycota</taxon>
        <taxon>Agaricomycotina</taxon>
        <taxon>Agaricomycetes</taxon>
        <taxon>Agaricomycetidae</taxon>
        <taxon>Agaricales</taxon>
        <taxon>Agaricineae</taxon>
        <taxon>Hydnangiaceae</taxon>
        <taxon>Laccaria</taxon>
    </lineage>
</organism>
<sequence length="584" mass="63584">MNVLVYAGPEVQQTSLNHSLSSLKLILFPHYTVQPITQRALITQPWAATCALLVVPQCRARFLSSSASRPIQEYLEDGGAYLGLGTGALYSPRGLVTGFANLNLGISSGEDTRLRFFDKFNSSYIYPETGGGEGTPGLVQLRLPDGQALKRVFDAGIGKFIRFEDAKGVVALAHYADREGVAAGVAIDVSGGKIALWSPNIEYPLSEEPASSLLAQSTPPSEVESLEVGRRKLLKDTLIQLGLQIPEKEGKSIARPLPQFLTSTPTKPRIVSTIIQALSPSTSSQLEKFKDANDTFQFVSLADSSKLLEETRAIVFTPSDPSTWQPKHIVLCSNGELPSRELTPLFDLDLFFKSLAIAREQRDLTTDSEATSWGVGEALLYGEAITSTQTMLDKNPTLLTQLPTPLLSLASHQLAGRGRGNNVWLSPSGCLQFSILLRVSLASFPANKLVFIQYLFALAVVEACKEDNVLGKWGEGIRLKWPNDLYALVGEGEEKRKVGGVLVNTSFSGGNVDVVIGCGLNILNPPPITSISQLLPHGRKDSLSIENTAAAIMATFESMWTIFIQNRGSFEPFMDLYLERWLHS</sequence>
<dbReference type="InterPro" id="IPR045864">
    <property type="entry name" value="aa-tRNA-synth_II/BPL/LPL"/>
</dbReference>
<dbReference type="HOGENOM" id="CLU_006150_1_1_1"/>
<dbReference type="EMBL" id="DS547097">
    <property type="protein sequence ID" value="EDR10303.1"/>
    <property type="molecule type" value="Genomic_DNA"/>
</dbReference>
<comment type="similarity">
    <text evidence="1">Belongs to the biotin--protein ligase family.</text>
</comment>
<dbReference type="GO" id="GO:0005737">
    <property type="term" value="C:cytoplasm"/>
    <property type="evidence" value="ECO:0007669"/>
    <property type="project" value="TreeGrafter"/>
</dbReference>
<dbReference type="PANTHER" id="PTHR12835">
    <property type="entry name" value="BIOTIN PROTEIN LIGASE"/>
    <property type="match status" value="1"/>
</dbReference>
<dbReference type="Proteomes" id="UP000001194">
    <property type="component" value="Unassembled WGS sequence"/>
</dbReference>
<dbReference type="InterPro" id="IPR004143">
    <property type="entry name" value="BPL_LPL_catalytic"/>
</dbReference>
<proteinExistence type="inferred from homology"/>
<dbReference type="RefSeq" id="XP_001878753.1">
    <property type="nucleotide sequence ID" value="XM_001878718.1"/>
</dbReference>
<name>B0D4B5_LACBS</name>
<evidence type="ECO:0000256" key="2">
    <source>
        <dbReference type="ARBA" id="ARBA00022598"/>
    </source>
</evidence>
<evidence type="ECO:0000256" key="1">
    <source>
        <dbReference type="ARBA" id="ARBA00009934"/>
    </source>
</evidence>
<reference evidence="4 5" key="1">
    <citation type="journal article" date="2008" name="Nature">
        <title>The genome of Laccaria bicolor provides insights into mycorrhizal symbiosis.</title>
        <authorList>
            <person name="Martin F."/>
            <person name="Aerts A."/>
            <person name="Ahren D."/>
            <person name="Brun A."/>
            <person name="Danchin E.G.J."/>
            <person name="Duchaussoy F."/>
            <person name="Gibon J."/>
            <person name="Kohler A."/>
            <person name="Lindquist E."/>
            <person name="Pereda V."/>
            <person name="Salamov A."/>
            <person name="Shapiro H.J."/>
            <person name="Wuyts J."/>
            <person name="Blaudez D."/>
            <person name="Buee M."/>
            <person name="Brokstein P."/>
            <person name="Canbaeck B."/>
            <person name="Cohen D."/>
            <person name="Courty P.E."/>
            <person name="Coutinho P.M."/>
            <person name="Delaruelle C."/>
            <person name="Detter J.C."/>
            <person name="Deveau A."/>
            <person name="DiFazio S."/>
            <person name="Duplessis S."/>
            <person name="Fraissinet-Tachet L."/>
            <person name="Lucic E."/>
            <person name="Frey-Klett P."/>
            <person name="Fourrey C."/>
            <person name="Feussner I."/>
            <person name="Gay G."/>
            <person name="Grimwood J."/>
            <person name="Hoegger P.J."/>
            <person name="Jain P."/>
            <person name="Kilaru S."/>
            <person name="Labbe J."/>
            <person name="Lin Y.C."/>
            <person name="Legue V."/>
            <person name="Le Tacon F."/>
            <person name="Marmeisse R."/>
            <person name="Melayah D."/>
            <person name="Montanini B."/>
            <person name="Muratet M."/>
            <person name="Nehls U."/>
            <person name="Niculita-Hirzel H."/>
            <person name="Oudot-Le Secq M.P."/>
            <person name="Peter M."/>
            <person name="Quesneville H."/>
            <person name="Rajashekar B."/>
            <person name="Reich M."/>
            <person name="Rouhier N."/>
            <person name="Schmutz J."/>
            <person name="Yin T."/>
            <person name="Chalot M."/>
            <person name="Henrissat B."/>
            <person name="Kuees U."/>
            <person name="Lucas S."/>
            <person name="Van de Peer Y."/>
            <person name="Podila G.K."/>
            <person name="Polle A."/>
            <person name="Pukkila P.J."/>
            <person name="Richardson P.M."/>
            <person name="Rouze P."/>
            <person name="Sanders I.R."/>
            <person name="Stajich J.E."/>
            <person name="Tunlid A."/>
            <person name="Tuskan G."/>
            <person name="Grigoriev I.V."/>
        </authorList>
    </citation>
    <scope>NUCLEOTIDE SEQUENCE [LARGE SCALE GENOMIC DNA]</scope>
    <source>
        <strain evidence="5">S238N-H82 / ATCC MYA-4686</strain>
    </source>
</reference>
<dbReference type="SUPFAM" id="SSF55681">
    <property type="entry name" value="Class II aaRS and biotin synthetases"/>
    <property type="match status" value="1"/>
</dbReference>
<dbReference type="Pfam" id="PF09825">
    <property type="entry name" value="BPL_N"/>
    <property type="match status" value="1"/>
</dbReference>
<dbReference type="InterPro" id="IPR004408">
    <property type="entry name" value="Biotin_CoA_COase_ligase"/>
</dbReference>
<dbReference type="CDD" id="cd16442">
    <property type="entry name" value="BPL"/>
    <property type="match status" value="1"/>
</dbReference>
<dbReference type="InterPro" id="IPR019197">
    <property type="entry name" value="Biotin-prot_ligase_N"/>
</dbReference>
<dbReference type="GeneID" id="6074334"/>
<dbReference type="OrthoDB" id="10250105at2759"/>
<dbReference type="STRING" id="486041.B0D4B5"/>
<dbReference type="PANTHER" id="PTHR12835:SF5">
    <property type="entry name" value="BIOTIN--PROTEIN LIGASE"/>
    <property type="match status" value="1"/>
</dbReference>
<protein>
    <submittedName>
        <fullName evidence="4">Biotin-[acetyl-CoA-carboxylase] ligase</fullName>
    </submittedName>
</protein>
<dbReference type="PROSITE" id="PS51733">
    <property type="entry name" value="BPL_LPL_CATALYTIC"/>
    <property type="match status" value="1"/>
</dbReference>
<dbReference type="Pfam" id="PF03099">
    <property type="entry name" value="BPL_LplA_LipB"/>
    <property type="match status" value="1"/>
</dbReference>
<evidence type="ECO:0000313" key="4">
    <source>
        <dbReference type="EMBL" id="EDR10303.1"/>
    </source>
</evidence>
<dbReference type="Gene3D" id="3.30.930.10">
    <property type="entry name" value="Bira Bifunctional Protein, Domain 2"/>
    <property type="match status" value="1"/>
</dbReference>
<dbReference type="AlphaFoldDB" id="B0D4B5"/>
<accession>B0D4B5</accession>
<dbReference type="InParanoid" id="B0D4B5"/>
<dbReference type="GO" id="GO:0004077">
    <property type="term" value="F:biotin--[biotin carboxyl-carrier protein] ligase activity"/>
    <property type="evidence" value="ECO:0007669"/>
    <property type="project" value="InterPro"/>
</dbReference>
<dbReference type="FunCoup" id="B0D4B5">
    <property type="interactions" value="317"/>
</dbReference>
<dbReference type="KEGG" id="lbc:LACBIDRAFT_317063"/>
<evidence type="ECO:0000259" key="3">
    <source>
        <dbReference type="PROSITE" id="PS51733"/>
    </source>
</evidence>
<evidence type="ECO:0000313" key="5">
    <source>
        <dbReference type="Proteomes" id="UP000001194"/>
    </source>
</evidence>
<keyword evidence="5" id="KW-1185">Reference proteome</keyword>
<feature type="domain" description="BPL/LPL catalytic" evidence="3">
    <location>
        <begin position="364"/>
        <end position="564"/>
    </location>
</feature>
<gene>
    <name evidence="4" type="ORF">LACBIDRAFT_317063</name>
</gene>
<keyword evidence="2 4" id="KW-0436">Ligase</keyword>